<dbReference type="WBParaSite" id="ES5_v2.g13725.t1">
    <property type="protein sequence ID" value="ES5_v2.g13725.t1"/>
    <property type="gene ID" value="ES5_v2.g13725"/>
</dbReference>
<organism evidence="1 2">
    <name type="scientific">Panagrolaimus sp. ES5</name>
    <dbReference type="NCBI Taxonomy" id="591445"/>
    <lineage>
        <taxon>Eukaryota</taxon>
        <taxon>Metazoa</taxon>
        <taxon>Ecdysozoa</taxon>
        <taxon>Nematoda</taxon>
        <taxon>Chromadorea</taxon>
        <taxon>Rhabditida</taxon>
        <taxon>Tylenchina</taxon>
        <taxon>Panagrolaimomorpha</taxon>
        <taxon>Panagrolaimoidea</taxon>
        <taxon>Panagrolaimidae</taxon>
        <taxon>Panagrolaimus</taxon>
    </lineage>
</organism>
<evidence type="ECO:0000313" key="2">
    <source>
        <dbReference type="WBParaSite" id="ES5_v2.g13725.t1"/>
    </source>
</evidence>
<accession>A0AC34F9N2</accession>
<name>A0AC34F9N2_9BILA</name>
<dbReference type="Proteomes" id="UP000887579">
    <property type="component" value="Unplaced"/>
</dbReference>
<reference evidence="2" key="1">
    <citation type="submission" date="2022-11" db="UniProtKB">
        <authorList>
            <consortium name="WormBaseParasite"/>
        </authorList>
    </citation>
    <scope>IDENTIFICATION</scope>
</reference>
<evidence type="ECO:0000313" key="1">
    <source>
        <dbReference type="Proteomes" id="UP000887579"/>
    </source>
</evidence>
<protein>
    <submittedName>
        <fullName evidence="2">HTH psq-type domain-containing protein</fullName>
    </submittedName>
</protein>
<proteinExistence type="predicted"/>
<sequence length="250" mass="28060">MAEENNCMSQASIAERYSIAKSNVCRILQRKHEYLRAYESAGFAGTRKRKLRNDNATTTTMVLTNNMKSKREIIEKGQHDANGNSILKPIPRKVVIKNDDVNKRNNAVAATKEVGNDSCQSFMSPTDLIIHQLRNGSNDHKSAFRHLNKPLESPNLYDANFITSQLLMSFPSLSYIDDSAMLQAKTLANPALNLFLNHALSKQIEFLNEKLLQNEQKQSKIRNFIQNAETAGLASSPDAQQLVHSLMSLL</sequence>